<keyword evidence="1" id="KW-0472">Membrane</keyword>
<evidence type="ECO:0000313" key="2">
    <source>
        <dbReference type="EMBL" id="KUL01222.1"/>
    </source>
</evidence>
<gene>
    <name evidence="2" type="ORF">XE10_1108</name>
</gene>
<keyword evidence="1" id="KW-0812">Transmembrane</keyword>
<dbReference type="EMBL" id="LGHE01000116">
    <property type="protein sequence ID" value="KUL01222.1"/>
    <property type="molecule type" value="Genomic_DNA"/>
</dbReference>
<evidence type="ECO:0000313" key="3">
    <source>
        <dbReference type="Proteomes" id="UP000054598"/>
    </source>
</evidence>
<feature type="transmembrane region" description="Helical" evidence="1">
    <location>
        <begin position="7"/>
        <end position="28"/>
    </location>
</feature>
<evidence type="ECO:0000256" key="1">
    <source>
        <dbReference type="SAM" id="Phobius"/>
    </source>
</evidence>
<comment type="caution">
    <text evidence="2">The sequence shown here is derived from an EMBL/GenBank/DDBJ whole genome shotgun (WGS) entry which is preliminary data.</text>
</comment>
<keyword evidence="1" id="KW-1133">Transmembrane helix</keyword>
<protein>
    <submittedName>
        <fullName evidence="2">Uncharacterized protein</fullName>
    </submittedName>
</protein>
<sequence>MQGYLDAVFFLVAGVLLVVLGAGLVLLLGRP</sequence>
<accession>A0A101ITR7</accession>
<name>A0A101ITR7_9EURY</name>
<organism evidence="2 3">
    <name type="scientific">Methanoculleus marisnigri</name>
    <dbReference type="NCBI Taxonomy" id="2198"/>
    <lineage>
        <taxon>Archaea</taxon>
        <taxon>Methanobacteriati</taxon>
        <taxon>Methanobacteriota</taxon>
        <taxon>Stenosarchaea group</taxon>
        <taxon>Methanomicrobia</taxon>
        <taxon>Methanomicrobiales</taxon>
        <taxon>Methanomicrobiaceae</taxon>
        <taxon>Methanoculleus</taxon>
    </lineage>
</organism>
<proteinExistence type="predicted"/>
<dbReference type="AlphaFoldDB" id="A0A101ITR7"/>
<dbReference type="Proteomes" id="UP000054598">
    <property type="component" value="Unassembled WGS sequence"/>
</dbReference>
<reference evidence="3" key="1">
    <citation type="journal article" date="2015" name="MBio">
        <title>Genome-Resolved Metagenomic Analysis Reveals Roles for Candidate Phyla and Other Microbial Community Members in Biogeochemical Transformations in Oil Reservoirs.</title>
        <authorList>
            <person name="Hu P."/>
            <person name="Tom L."/>
            <person name="Singh A."/>
            <person name="Thomas B.C."/>
            <person name="Baker B.J."/>
            <person name="Piceno Y.M."/>
            <person name="Andersen G.L."/>
            <person name="Banfield J.F."/>
        </authorList>
    </citation>
    <scope>NUCLEOTIDE SEQUENCE [LARGE SCALE GENOMIC DNA]</scope>
</reference>